<dbReference type="EC" id="2.7.1.2" evidence="2"/>
<dbReference type="Gene3D" id="3.30.420.40">
    <property type="match status" value="2"/>
</dbReference>
<protein>
    <recommendedName>
        <fullName evidence="3">Glucokinase</fullName>
        <ecNumber evidence="2">2.7.1.2</ecNumber>
    </recommendedName>
    <alternativeName>
        <fullName evidence="8">Glucose kinase</fullName>
    </alternativeName>
</protein>
<dbReference type="NCBIfam" id="TIGR00744">
    <property type="entry name" value="ROK_glcA_fam"/>
    <property type="match status" value="1"/>
</dbReference>
<keyword evidence="4 9" id="KW-0808">Transferase</keyword>
<evidence type="ECO:0000313" key="9">
    <source>
        <dbReference type="EMBL" id="MBF4160571.1"/>
    </source>
</evidence>
<name>A0A930UUS2_9ACTN</name>
<dbReference type="PANTHER" id="PTHR18964:SF173">
    <property type="entry name" value="GLUCOKINASE"/>
    <property type="match status" value="1"/>
</dbReference>
<dbReference type="Proteomes" id="UP000656804">
    <property type="component" value="Unassembled WGS sequence"/>
</dbReference>
<evidence type="ECO:0000256" key="5">
    <source>
        <dbReference type="ARBA" id="ARBA00022741"/>
    </source>
</evidence>
<organism evidence="9 10">
    <name type="scientific">Nocardioides acrostichi</name>
    <dbReference type="NCBI Taxonomy" id="2784339"/>
    <lineage>
        <taxon>Bacteria</taxon>
        <taxon>Bacillati</taxon>
        <taxon>Actinomycetota</taxon>
        <taxon>Actinomycetes</taxon>
        <taxon>Propionibacteriales</taxon>
        <taxon>Nocardioidaceae</taxon>
        <taxon>Nocardioides</taxon>
    </lineage>
</organism>
<evidence type="ECO:0000256" key="3">
    <source>
        <dbReference type="ARBA" id="ARBA00014701"/>
    </source>
</evidence>
<dbReference type="InterPro" id="IPR004654">
    <property type="entry name" value="ROK_glcA"/>
</dbReference>
<evidence type="ECO:0000256" key="2">
    <source>
        <dbReference type="ARBA" id="ARBA00012323"/>
    </source>
</evidence>
<dbReference type="EMBL" id="JADIVZ010000001">
    <property type="protein sequence ID" value="MBF4160571.1"/>
    <property type="molecule type" value="Genomic_DNA"/>
</dbReference>
<dbReference type="GO" id="GO:0004340">
    <property type="term" value="F:glucokinase activity"/>
    <property type="evidence" value="ECO:0007669"/>
    <property type="project" value="UniProtKB-EC"/>
</dbReference>
<dbReference type="GO" id="GO:0005524">
    <property type="term" value="F:ATP binding"/>
    <property type="evidence" value="ECO:0007669"/>
    <property type="project" value="UniProtKB-KW"/>
</dbReference>
<dbReference type="RefSeq" id="WP_194501783.1">
    <property type="nucleotide sequence ID" value="NZ_JADIVZ010000001.1"/>
</dbReference>
<comment type="similarity">
    <text evidence="1">Belongs to the ROK (NagC/XylR) family.</text>
</comment>
<dbReference type="GO" id="GO:0006096">
    <property type="term" value="P:glycolytic process"/>
    <property type="evidence" value="ECO:0007669"/>
    <property type="project" value="InterPro"/>
</dbReference>
<gene>
    <name evidence="9" type="ORF">ISG29_02640</name>
</gene>
<accession>A0A930UUS2</accession>
<dbReference type="SUPFAM" id="SSF53067">
    <property type="entry name" value="Actin-like ATPase domain"/>
    <property type="match status" value="1"/>
</dbReference>
<dbReference type="PROSITE" id="PS01125">
    <property type="entry name" value="ROK"/>
    <property type="match status" value="1"/>
</dbReference>
<dbReference type="GO" id="GO:0005737">
    <property type="term" value="C:cytoplasm"/>
    <property type="evidence" value="ECO:0007669"/>
    <property type="project" value="InterPro"/>
</dbReference>
<proteinExistence type="inferred from homology"/>
<dbReference type="Pfam" id="PF00480">
    <property type="entry name" value="ROK"/>
    <property type="match status" value="1"/>
</dbReference>
<evidence type="ECO:0000256" key="7">
    <source>
        <dbReference type="ARBA" id="ARBA00022840"/>
    </source>
</evidence>
<reference evidence="9" key="1">
    <citation type="submission" date="2020-11" db="EMBL/GenBank/DDBJ databases">
        <title>Nocardioides sp. CBS4Y-1, whole genome shotgun sequence.</title>
        <authorList>
            <person name="Tuo L."/>
        </authorList>
    </citation>
    <scope>NUCLEOTIDE SEQUENCE</scope>
    <source>
        <strain evidence="9">CBS4Y-1</strain>
    </source>
</reference>
<evidence type="ECO:0000256" key="8">
    <source>
        <dbReference type="ARBA" id="ARBA00032386"/>
    </source>
</evidence>
<keyword evidence="5" id="KW-0547">Nucleotide-binding</keyword>
<evidence type="ECO:0000256" key="4">
    <source>
        <dbReference type="ARBA" id="ARBA00022679"/>
    </source>
</evidence>
<evidence type="ECO:0000256" key="6">
    <source>
        <dbReference type="ARBA" id="ARBA00022777"/>
    </source>
</evidence>
<dbReference type="InterPro" id="IPR043129">
    <property type="entry name" value="ATPase_NBD"/>
</dbReference>
<keyword evidence="6" id="KW-0418">Kinase</keyword>
<dbReference type="PANTHER" id="PTHR18964">
    <property type="entry name" value="ROK (REPRESSOR, ORF, KINASE) FAMILY"/>
    <property type="match status" value="1"/>
</dbReference>
<keyword evidence="10" id="KW-1185">Reference proteome</keyword>
<dbReference type="AlphaFoldDB" id="A0A930UUS2"/>
<keyword evidence="7" id="KW-0067">ATP-binding</keyword>
<evidence type="ECO:0000256" key="1">
    <source>
        <dbReference type="ARBA" id="ARBA00006479"/>
    </source>
</evidence>
<dbReference type="InterPro" id="IPR049874">
    <property type="entry name" value="ROK_cs"/>
</dbReference>
<comment type="caution">
    <text evidence="9">The sequence shown here is derived from an EMBL/GenBank/DDBJ whole genome shotgun (WGS) entry which is preliminary data.</text>
</comment>
<sequence>MSEPEADSTGSVPADALTVGVDIGGTKILGGVVDADGAILAEHRVESPATDERAIEQAVCDLVRQLTRDHEVAGVGVGAAGYVDKSRSNVMFAPNIAWRDVTLRQDLESELGLPVVIENDANVAAWGEFRFGAGHDVDDLLLVTVGTGVGGGLVLDGELYRGAFGVGAEIGHMRVVPGGQLCGCGNYGCFEQYASGSALVREARTAARGGSLLARHVLDRADGDAEAITGPLITEAARDGDPFAVEQLATLGRWLGEGIASLTAVLDPAVAVIGGGVSEAGDLLLEPARQAFLGQLTGRGHRPALEIRKARLGNRAGLIGAADLARR</sequence>
<evidence type="ECO:0000313" key="10">
    <source>
        <dbReference type="Proteomes" id="UP000656804"/>
    </source>
</evidence>
<dbReference type="InterPro" id="IPR000600">
    <property type="entry name" value="ROK"/>
</dbReference>